<dbReference type="EMBL" id="BX284601">
    <property type="protein sequence ID" value="CCD73490.1"/>
    <property type="molecule type" value="Genomic_DNA"/>
</dbReference>
<evidence type="ECO:0000313" key="5">
    <source>
        <dbReference type="WormBase" id="Y65B4BL.4"/>
    </source>
</evidence>
<feature type="transmembrane region" description="Helical" evidence="2">
    <location>
        <begin position="106"/>
        <end position="125"/>
    </location>
</feature>
<keyword evidence="2" id="KW-0812">Transmembrane</keyword>
<keyword evidence="3" id="KW-0328">Glycosyltransferase</keyword>
<evidence type="ECO:0000313" key="3">
    <source>
        <dbReference type="EMBL" id="CCD73490.1"/>
    </source>
</evidence>
<dbReference type="STRING" id="6239.Y65B4BL.4.1"/>
<dbReference type="AGR" id="WB:WBGene00022036"/>
<organism evidence="3 4">
    <name type="scientific">Caenorhabditis elegans</name>
    <dbReference type="NCBI Taxonomy" id="6239"/>
    <lineage>
        <taxon>Eukaryota</taxon>
        <taxon>Metazoa</taxon>
        <taxon>Ecdysozoa</taxon>
        <taxon>Nematoda</taxon>
        <taxon>Chromadorea</taxon>
        <taxon>Rhabditida</taxon>
        <taxon>Rhabditina</taxon>
        <taxon>Rhabditomorpha</taxon>
        <taxon>Rhabditoidea</taxon>
        <taxon>Rhabditidae</taxon>
        <taxon>Peloderinae</taxon>
        <taxon>Caenorhabditis</taxon>
    </lineage>
</organism>
<feature type="compositionally biased region" description="Low complexity" evidence="1">
    <location>
        <begin position="267"/>
        <end position="295"/>
    </location>
</feature>
<feature type="transmembrane region" description="Helical" evidence="2">
    <location>
        <begin position="42"/>
        <end position="61"/>
    </location>
</feature>
<keyword evidence="3" id="KW-0808">Transferase</keyword>
<keyword evidence="2" id="KW-1133">Transmembrane helix</keyword>
<evidence type="ECO:0000313" key="4">
    <source>
        <dbReference type="Proteomes" id="UP000001940"/>
    </source>
</evidence>
<dbReference type="WormBase" id="Y65B4BL.4">
    <property type="protein sequence ID" value="CE22745"/>
    <property type="gene ID" value="WBGene00022036"/>
</dbReference>
<sequence>MADISIRSTNSNISRGARPESGRLHRKYPYRWLFDQVHVKSLIFHVEVGMLAIAIIGLYRASQMSVDEHFEPPSVPGFDGLQWNGETFRNFNGVLIRPNYVPARNLINIFSYFLIFSIATGFLGMRLSETSITRRNFPRKVNPALLLIPSAISVISILYPLSVWTLRTLYSIIKLLIKENLKFSILLDACRLSFLPIILVWAVYIYFLYGFWLGVLYYQRRGDQPSPTTNNSPFRRPIRKQTALRFQGKASVNLFSDLTAVTNELGSPSSPSSNCVISTATTSIPSTSTSSTTTPKHNRSVSPRGFRHLETVDEEAQSRTSSSD</sequence>
<keyword evidence="4" id="KW-1185">Reference proteome</keyword>
<feature type="compositionally biased region" description="Low complexity" evidence="1">
    <location>
        <begin position="1"/>
        <end position="15"/>
    </location>
</feature>
<dbReference type="RefSeq" id="NP_490741.1">
    <property type="nucleotide sequence ID" value="NM_058340.4"/>
</dbReference>
<dbReference type="KEGG" id="cel:CELE_Y65B4BL.4"/>
<protein>
    <submittedName>
        <fullName evidence="3">Dolichyl-phosphate-mannose--protein mannosyltransferase</fullName>
    </submittedName>
</protein>
<dbReference type="PaxDb" id="6239-Y65B4BL.4"/>
<dbReference type="OMA" id="MINFASY"/>
<dbReference type="GeneID" id="171641"/>
<evidence type="ECO:0000256" key="2">
    <source>
        <dbReference type="SAM" id="Phobius"/>
    </source>
</evidence>
<dbReference type="Proteomes" id="UP000001940">
    <property type="component" value="Chromosome I"/>
</dbReference>
<dbReference type="HOGENOM" id="CLU_859336_0_0_1"/>
<dbReference type="GO" id="GO:0016757">
    <property type="term" value="F:glycosyltransferase activity"/>
    <property type="evidence" value="ECO:0007669"/>
    <property type="project" value="UniProtKB-KW"/>
</dbReference>
<name>Q9N304_CAEEL</name>
<feature type="transmembrane region" description="Helical" evidence="2">
    <location>
        <begin position="193"/>
        <end position="218"/>
    </location>
</feature>
<proteinExistence type="predicted"/>
<dbReference type="Bgee" id="WBGene00022036">
    <property type="expression patterns" value="Expressed in germ line (C elegans) and 3 other cell types or tissues"/>
</dbReference>
<dbReference type="FunCoup" id="Q9N304">
    <property type="interactions" value="1507"/>
</dbReference>
<keyword evidence="2" id="KW-0472">Membrane</keyword>
<gene>
    <name evidence="3" type="ORF">CELE_Y65B4BL.4</name>
    <name evidence="3 5" type="ORF">Y65B4BL.4</name>
</gene>
<evidence type="ECO:0000256" key="1">
    <source>
        <dbReference type="SAM" id="MobiDB-lite"/>
    </source>
</evidence>
<dbReference type="OrthoDB" id="5854119at2759"/>
<feature type="transmembrane region" description="Helical" evidence="2">
    <location>
        <begin position="146"/>
        <end position="173"/>
    </location>
</feature>
<accession>Q9N304</accession>
<dbReference type="CTD" id="171641"/>
<dbReference type="eggNOG" id="ENOG502TGA7">
    <property type="taxonomic scope" value="Eukaryota"/>
</dbReference>
<feature type="region of interest" description="Disordered" evidence="1">
    <location>
        <begin position="1"/>
        <end position="20"/>
    </location>
</feature>
<dbReference type="UCSC" id="Y65B4BL.4">
    <property type="organism name" value="c. elegans"/>
</dbReference>
<dbReference type="IntAct" id="Q9N304">
    <property type="interactions" value="1"/>
</dbReference>
<reference evidence="3 4" key="1">
    <citation type="journal article" date="1998" name="Science">
        <title>Genome sequence of the nematode C. elegans: a platform for investigating biology.</title>
        <authorList>
            <consortium name="The C. elegans sequencing consortium"/>
            <person name="Sulson J.E."/>
            <person name="Waterston R."/>
        </authorList>
    </citation>
    <scope>NUCLEOTIDE SEQUENCE [LARGE SCALE GENOMIC DNA]</scope>
    <source>
        <strain evidence="3 4">Bristol N2</strain>
    </source>
</reference>
<dbReference type="InParanoid" id="Q9N304"/>
<feature type="region of interest" description="Disordered" evidence="1">
    <location>
        <begin position="264"/>
        <end position="324"/>
    </location>
</feature>
<dbReference type="AlphaFoldDB" id="Q9N304"/>